<evidence type="ECO:0000313" key="3">
    <source>
        <dbReference type="EMBL" id="KAK8058995.1"/>
    </source>
</evidence>
<dbReference type="PANTHER" id="PTHR48182">
    <property type="entry name" value="PROTEIN SERAC1"/>
    <property type="match status" value="1"/>
</dbReference>
<keyword evidence="4" id="KW-1185">Reference proteome</keyword>
<gene>
    <name evidence="3" type="ORF">PG994_009443</name>
</gene>
<feature type="compositionally biased region" description="Basic and acidic residues" evidence="1">
    <location>
        <begin position="40"/>
        <end position="50"/>
    </location>
</feature>
<dbReference type="Proteomes" id="UP001480595">
    <property type="component" value="Unassembled WGS sequence"/>
</dbReference>
<dbReference type="PANTHER" id="PTHR48182:SF3">
    <property type="entry name" value="DUF676 DOMAIN-CONTAINING PROTEIN"/>
    <property type="match status" value="1"/>
</dbReference>
<feature type="transmembrane region" description="Helical" evidence="2">
    <location>
        <begin position="6"/>
        <end position="22"/>
    </location>
</feature>
<dbReference type="InterPro" id="IPR029058">
    <property type="entry name" value="AB_hydrolase_fold"/>
</dbReference>
<dbReference type="EMBL" id="JAQQWL010000009">
    <property type="protein sequence ID" value="KAK8058995.1"/>
    <property type="molecule type" value="Genomic_DNA"/>
</dbReference>
<feature type="region of interest" description="Disordered" evidence="1">
    <location>
        <begin position="32"/>
        <end position="86"/>
    </location>
</feature>
<dbReference type="GeneID" id="92093915"/>
<keyword evidence="2" id="KW-0472">Membrane</keyword>
<evidence type="ECO:0000256" key="1">
    <source>
        <dbReference type="SAM" id="MobiDB-lite"/>
    </source>
</evidence>
<protein>
    <submittedName>
        <fullName evidence="3">Uncharacterized protein</fullName>
    </submittedName>
</protein>
<evidence type="ECO:0000313" key="4">
    <source>
        <dbReference type="Proteomes" id="UP001480595"/>
    </source>
</evidence>
<keyword evidence="2" id="KW-1133">Transmembrane helix</keyword>
<dbReference type="RefSeq" id="XP_066714441.1">
    <property type="nucleotide sequence ID" value="XM_066860852.1"/>
</dbReference>
<dbReference type="Gene3D" id="3.40.50.1820">
    <property type="entry name" value="alpha/beta hydrolase"/>
    <property type="match status" value="1"/>
</dbReference>
<sequence length="295" mass="32803">MERTPVTLLVIGLITVTSYFVFQRVTERQQSTSIGGSNLYDRKEQRDEATRALPQDGAPQPGRDGPAEEASTSPAPQSGPALEILYHDPSKGPTQVDIVAVHGLGANVDWSWICKDGPRPVHWLRDCDMLPAQVPQARIIAYNYNSKWHADAPKTRLRLCGEDLVANLTLFRTDCLDRPIIFIGHSLGGNVIQHGLLHASRESDYKSVLEATAGLLFLRTPFRGSKLEPLTKFAAALLTRKGSHNGVVKDLGYDNADLRDKLHDFCRLCNQLSLASYCFFELYETDYGKRVGLRV</sequence>
<accession>A0ABR1UJA5</accession>
<dbReference type="SUPFAM" id="SSF53474">
    <property type="entry name" value="alpha/beta-Hydrolases"/>
    <property type="match status" value="1"/>
</dbReference>
<name>A0ABR1UJA5_9PEZI</name>
<dbReference type="InterPro" id="IPR052374">
    <property type="entry name" value="SERAC1"/>
</dbReference>
<evidence type="ECO:0000256" key="2">
    <source>
        <dbReference type="SAM" id="Phobius"/>
    </source>
</evidence>
<proteinExistence type="predicted"/>
<keyword evidence="2" id="KW-0812">Transmembrane</keyword>
<organism evidence="3 4">
    <name type="scientific">Apiospora phragmitis</name>
    <dbReference type="NCBI Taxonomy" id="2905665"/>
    <lineage>
        <taxon>Eukaryota</taxon>
        <taxon>Fungi</taxon>
        <taxon>Dikarya</taxon>
        <taxon>Ascomycota</taxon>
        <taxon>Pezizomycotina</taxon>
        <taxon>Sordariomycetes</taxon>
        <taxon>Xylariomycetidae</taxon>
        <taxon>Amphisphaeriales</taxon>
        <taxon>Apiosporaceae</taxon>
        <taxon>Apiospora</taxon>
    </lineage>
</organism>
<comment type="caution">
    <text evidence="3">The sequence shown here is derived from an EMBL/GenBank/DDBJ whole genome shotgun (WGS) entry which is preliminary data.</text>
</comment>
<reference evidence="3 4" key="1">
    <citation type="submission" date="2023-01" db="EMBL/GenBank/DDBJ databases">
        <title>Analysis of 21 Apiospora genomes using comparative genomics revels a genus with tremendous synthesis potential of carbohydrate active enzymes and secondary metabolites.</title>
        <authorList>
            <person name="Sorensen T."/>
        </authorList>
    </citation>
    <scope>NUCLEOTIDE SEQUENCE [LARGE SCALE GENOMIC DNA]</scope>
    <source>
        <strain evidence="3 4">CBS 135458</strain>
    </source>
</reference>